<dbReference type="GO" id="GO:0003677">
    <property type="term" value="F:DNA binding"/>
    <property type="evidence" value="ECO:0007669"/>
    <property type="project" value="UniProtKB-KW"/>
</dbReference>
<evidence type="ECO:0000259" key="6">
    <source>
        <dbReference type="PROSITE" id="PS50949"/>
    </source>
</evidence>
<keyword evidence="4" id="KW-0238">DNA-binding</keyword>
<evidence type="ECO:0000256" key="2">
    <source>
        <dbReference type="ARBA" id="ARBA00022898"/>
    </source>
</evidence>
<evidence type="ECO:0000256" key="3">
    <source>
        <dbReference type="ARBA" id="ARBA00023015"/>
    </source>
</evidence>
<dbReference type="PROSITE" id="PS50949">
    <property type="entry name" value="HTH_GNTR"/>
    <property type="match status" value="1"/>
</dbReference>
<dbReference type="InterPro" id="IPR051446">
    <property type="entry name" value="HTH_trans_reg/aminotransferase"/>
</dbReference>
<comment type="caution">
    <text evidence="7">The sequence shown here is derived from an EMBL/GenBank/DDBJ whole genome shotgun (WGS) entry which is preliminary data.</text>
</comment>
<evidence type="ECO:0000256" key="1">
    <source>
        <dbReference type="ARBA" id="ARBA00005384"/>
    </source>
</evidence>
<proteinExistence type="inferred from homology"/>
<dbReference type="InterPro" id="IPR015424">
    <property type="entry name" value="PyrdxlP-dep_Trfase"/>
</dbReference>
<dbReference type="InterPro" id="IPR004839">
    <property type="entry name" value="Aminotransferase_I/II_large"/>
</dbReference>
<dbReference type="GO" id="GO:0030170">
    <property type="term" value="F:pyridoxal phosphate binding"/>
    <property type="evidence" value="ECO:0007669"/>
    <property type="project" value="InterPro"/>
</dbReference>
<dbReference type="OrthoDB" id="9808770at2"/>
<reference evidence="7 8" key="1">
    <citation type="submission" date="2014-11" db="EMBL/GenBank/DDBJ databases">
        <title>Pan-genome of Gallibacterium spp.</title>
        <authorList>
            <person name="Kudirkiene E."/>
            <person name="Bojesen A.M."/>
        </authorList>
    </citation>
    <scope>NUCLEOTIDE SEQUENCE [LARGE SCALE GENOMIC DNA]</scope>
    <source>
        <strain evidence="7 8">F151</strain>
    </source>
</reference>
<keyword evidence="5" id="KW-0804">Transcription</keyword>
<comment type="similarity">
    <text evidence="1">In the C-terminal section; belongs to the class-I pyridoxal-phosphate-dependent aminotransferase family.</text>
</comment>
<dbReference type="CDD" id="cd00609">
    <property type="entry name" value="AAT_like"/>
    <property type="match status" value="1"/>
</dbReference>
<evidence type="ECO:0000256" key="5">
    <source>
        <dbReference type="ARBA" id="ARBA00023163"/>
    </source>
</evidence>
<dbReference type="SMART" id="SM00345">
    <property type="entry name" value="HTH_GNTR"/>
    <property type="match status" value="1"/>
</dbReference>
<accession>A0A1A7NPT1</accession>
<dbReference type="SUPFAM" id="SSF46785">
    <property type="entry name" value="Winged helix' DNA-binding domain"/>
    <property type="match status" value="1"/>
</dbReference>
<name>A0A1A7NPT1_9PAST</name>
<dbReference type="RefSeq" id="WP_065239461.1">
    <property type="nucleotide sequence ID" value="NZ_JTJM01000031.1"/>
</dbReference>
<gene>
    <name evidence="7" type="ORF">QV01_06945</name>
</gene>
<dbReference type="AlphaFoldDB" id="A0A1A7NPT1"/>
<dbReference type="Proteomes" id="UP000243558">
    <property type="component" value="Unassembled WGS sequence"/>
</dbReference>
<dbReference type="InterPro" id="IPR015421">
    <property type="entry name" value="PyrdxlP-dep_Trfase_major"/>
</dbReference>
<protein>
    <submittedName>
        <fullName evidence="7">GntR family transcriptional regulator</fullName>
    </submittedName>
</protein>
<evidence type="ECO:0000313" key="7">
    <source>
        <dbReference type="EMBL" id="OBW91638.1"/>
    </source>
</evidence>
<dbReference type="InterPro" id="IPR036388">
    <property type="entry name" value="WH-like_DNA-bd_sf"/>
</dbReference>
<sequence>MKYLAYQLDKSSAQPLYLQLYQQIKDAIHQGTLIQGEVLPSKRQLCEYLKISQNTVENCYSQLLAEGYIESKPRVGYFVTTQLLPINVSINQISHQPIREQQMNWRYDFNPNVIDERQFPFDKWKKIQKHFFTRQYAYLLSLGDKQGELNLRQQIAEYLRSARGVECSAEQIVINAGVELCLIQLMLLWQHRYPNQQAQYAMEEFGYPVVEKLWQSYAHQVLKFPIDNQTLKVDLTVLSEHDIDLLYITPSHQYPFASVLSVNERQQLLSWASQKAGRYLIEDDYDSEFRYQGKPIPALKSLDQHDKVIYLGSFSKLMMPSIRISFMVLPESLLHSYRQAINFFNPSVSRLDQNVLADFMAQGQFEKHINRMRKHYRRKMDVLCQYLKQYAGKIRFFGESSGFYLLIELLDESRSIGELTELATQQQIKVYPIHFYQRRLFVLGFGNFTEKELLEGIEALCQCWQIKKPTQ</sequence>
<dbReference type="SUPFAM" id="SSF53383">
    <property type="entry name" value="PLP-dependent transferases"/>
    <property type="match status" value="1"/>
</dbReference>
<evidence type="ECO:0000313" key="8">
    <source>
        <dbReference type="Proteomes" id="UP000243558"/>
    </source>
</evidence>
<keyword evidence="2" id="KW-0663">Pyridoxal phosphate</keyword>
<organism evidence="7 8">
    <name type="scientific">Gallibacterium genomosp. 3</name>
    <dbReference type="NCBI Taxonomy" id="505345"/>
    <lineage>
        <taxon>Bacteria</taxon>
        <taxon>Pseudomonadati</taxon>
        <taxon>Pseudomonadota</taxon>
        <taxon>Gammaproteobacteria</taxon>
        <taxon>Pasteurellales</taxon>
        <taxon>Pasteurellaceae</taxon>
        <taxon>Gallibacterium</taxon>
    </lineage>
</organism>
<dbReference type="PANTHER" id="PTHR46577:SF1">
    <property type="entry name" value="HTH-TYPE TRANSCRIPTIONAL REGULATORY PROTEIN GABR"/>
    <property type="match status" value="1"/>
</dbReference>
<dbReference type="Pfam" id="PF00392">
    <property type="entry name" value="GntR"/>
    <property type="match status" value="1"/>
</dbReference>
<dbReference type="Pfam" id="PF00155">
    <property type="entry name" value="Aminotran_1_2"/>
    <property type="match status" value="1"/>
</dbReference>
<feature type="domain" description="HTH gntR-type" evidence="6">
    <location>
        <begin position="14"/>
        <end position="82"/>
    </location>
</feature>
<dbReference type="PANTHER" id="PTHR46577">
    <property type="entry name" value="HTH-TYPE TRANSCRIPTIONAL REGULATORY PROTEIN GABR"/>
    <property type="match status" value="1"/>
</dbReference>
<dbReference type="InterPro" id="IPR036390">
    <property type="entry name" value="WH_DNA-bd_sf"/>
</dbReference>
<evidence type="ECO:0000256" key="4">
    <source>
        <dbReference type="ARBA" id="ARBA00023125"/>
    </source>
</evidence>
<dbReference type="Gene3D" id="3.40.640.10">
    <property type="entry name" value="Type I PLP-dependent aspartate aminotransferase-like (Major domain)"/>
    <property type="match status" value="1"/>
</dbReference>
<dbReference type="GO" id="GO:0003700">
    <property type="term" value="F:DNA-binding transcription factor activity"/>
    <property type="evidence" value="ECO:0007669"/>
    <property type="project" value="InterPro"/>
</dbReference>
<dbReference type="InterPro" id="IPR000524">
    <property type="entry name" value="Tscrpt_reg_HTH_GntR"/>
</dbReference>
<keyword evidence="8" id="KW-1185">Reference proteome</keyword>
<dbReference type="EMBL" id="JTJM01000031">
    <property type="protein sequence ID" value="OBW91638.1"/>
    <property type="molecule type" value="Genomic_DNA"/>
</dbReference>
<dbReference type="Gene3D" id="1.10.10.10">
    <property type="entry name" value="Winged helix-like DNA-binding domain superfamily/Winged helix DNA-binding domain"/>
    <property type="match status" value="1"/>
</dbReference>
<dbReference type="PATRIC" id="fig|505345.7.peg.1372"/>
<dbReference type="CDD" id="cd07377">
    <property type="entry name" value="WHTH_GntR"/>
    <property type="match status" value="1"/>
</dbReference>
<keyword evidence="3" id="KW-0805">Transcription regulation</keyword>